<accession>A0A6M3LL00</accession>
<feature type="compositionally biased region" description="Basic and acidic residues" evidence="1">
    <location>
        <begin position="44"/>
        <end position="54"/>
    </location>
</feature>
<dbReference type="InterPro" id="IPR011112">
    <property type="entry name" value="Rho-like_N"/>
</dbReference>
<evidence type="ECO:0000313" key="3">
    <source>
        <dbReference type="EMBL" id="QJA93455.1"/>
    </source>
</evidence>
<organism evidence="3">
    <name type="scientific">viral metagenome</name>
    <dbReference type="NCBI Taxonomy" id="1070528"/>
    <lineage>
        <taxon>unclassified sequences</taxon>
        <taxon>metagenomes</taxon>
        <taxon>organismal metagenomes</taxon>
    </lineage>
</organism>
<dbReference type="EMBL" id="MT143150">
    <property type="protein sequence ID" value="QJA93455.1"/>
    <property type="molecule type" value="Genomic_DNA"/>
</dbReference>
<dbReference type="SUPFAM" id="SSF68912">
    <property type="entry name" value="Rho N-terminal domain-like"/>
    <property type="match status" value="1"/>
</dbReference>
<reference evidence="3" key="1">
    <citation type="submission" date="2020-03" db="EMBL/GenBank/DDBJ databases">
        <title>The deep terrestrial virosphere.</title>
        <authorList>
            <person name="Holmfeldt K."/>
            <person name="Nilsson E."/>
            <person name="Simone D."/>
            <person name="Lopez-Fernandez M."/>
            <person name="Wu X."/>
            <person name="de Brujin I."/>
            <person name="Lundin D."/>
            <person name="Andersson A."/>
            <person name="Bertilsson S."/>
            <person name="Dopson M."/>
        </authorList>
    </citation>
    <scope>NUCLEOTIDE SEQUENCE</scope>
    <source>
        <strain evidence="3">MM415B04217</strain>
    </source>
</reference>
<dbReference type="GO" id="GO:0006353">
    <property type="term" value="P:DNA-templated transcription termination"/>
    <property type="evidence" value="ECO:0007669"/>
    <property type="project" value="InterPro"/>
</dbReference>
<evidence type="ECO:0000259" key="2">
    <source>
        <dbReference type="Pfam" id="PF07498"/>
    </source>
</evidence>
<dbReference type="AlphaFoldDB" id="A0A6M3LL00"/>
<protein>
    <submittedName>
        <fullName evidence="3">Putative Rho termination factor</fullName>
    </submittedName>
</protein>
<dbReference type="Pfam" id="PF07498">
    <property type="entry name" value="Rho_N"/>
    <property type="match status" value="1"/>
</dbReference>
<gene>
    <name evidence="3" type="ORF">MM415B04217_0007</name>
</gene>
<feature type="domain" description="Rho termination factor-like N-terminal" evidence="2">
    <location>
        <begin position="68"/>
        <end position="102"/>
    </location>
</feature>
<proteinExistence type="predicted"/>
<name>A0A6M3LL00_9ZZZZ</name>
<evidence type="ECO:0000256" key="1">
    <source>
        <dbReference type="SAM" id="MobiDB-lite"/>
    </source>
</evidence>
<dbReference type="InterPro" id="IPR036269">
    <property type="entry name" value="Rho_N_sf"/>
</dbReference>
<sequence length="106" mass="11393">MVIIDTGIVTIYDLENGGVPLTTHRVDAREFLAHPSGRWSASPVEKKVAVRDAEPETTNDDTGEAMRLKSMHYKPLQAMAAKAGISGAESMKKAELVEALLADEAA</sequence>
<feature type="region of interest" description="Disordered" evidence="1">
    <location>
        <begin position="43"/>
        <end position="62"/>
    </location>
</feature>